<comment type="caution">
    <text evidence="1">The sequence shown here is derived from an EMBL/GenBank/DDBJ whole genome shotgun (WGS) entry which is preliminary data.</text>
</comment>
<organism evidence="1 2">
    <name type="scientific">Meganyctiphanes norvegica</name>
    <name type="common">Northern krill</name>
    <name type="synonym">Thysanopoda norvegica</name>
    <dbReference type="NCBI Taxonomy" id="48144"/>
    <lineage>
        <taxon>Eukaryota</taxon>
        <taxon>Metazoa</taxon>
        <taxon>Ecdysozoa</taxon>
        <taxon>Arthropoda</taxon>
        <taxon>Crustacea</taxon>
        <taxon>Multicrustacea</taxon>
        <taxon>Malacostraca</taxon>
        <taxon>Eumalacostraca</taxon>
        <taxon>Eucarida</taxon>
        <taxon>Euphausiacea</taxon>
        <taxon>Euphausiidae</taxon>
        <taxon>Meganyctiphanes</taxon>
    </lineage>
</organism>
<gene>
    <name evidence="1" type="ORF">MNOR_LOCUS42008</name>
</gene>
<proteinExistence type="predicted"/>
<name>A0AAV2SXW0_MEGNR</name>
<reference evidence="1 2" key="1">
    <citation type="submission" date="2024-05" db="EMBL/GenBank/DDBJ databases">
        <authorList>
            <person name="Wallberg A."/>
        </authorList>
    </citation>
    <scope>NUCLEOTIDE SEQUENCE [LARGE SCALE GENOMIC DNA]</scope>
</reference>
<protein>
    <submittedName>
        <fullName evidence="1">Uncharacterized protein</fullName>
    </submittedName>
</protein>
<evidence type="ECO:0000313" key="2">
    <source>
        <dbReference type="Proteomes" id="UP001497623"/>
    </source>
</evidence>
<evidence type="ECO:0000313" key="1">
    <source>
        <dbReference type="EMBL" id="CAL4255834.1"/>
    </source>
</evidence>
<accession>A0AAV2SXW0</accession>
<dbReference type="AlphaFoldDB" id="A0AAV2SXW0"/>
<keyword evidence="2" id="KW-1185">Reference proteome</keyword>
<feature type="non-terminal residue" evidence="1">
    <location>
        <position position="106"/>
    </location>
</feature>
<dbReference type="EMBL" id="CAXKWB010187784">
    <property type="protein sequence ID" value="CAL4255834.1"/>
    <property type="molecule type" value="Genomic_DNA"/>
</dbReference>
<dbReference type="Proteomes" id="UP001497623">
    <property type="component" value="Unassembled WGS sequence"/>
</dbReference>
<feature type="non-terminal residue" evidence="1">
    <location>
        <position position="1"/>
    </location>
</feature>
<sequence length="106" mass="11683">LLYETVTETNIRSGFSKCGLYPLNDESPDYTKLQASAARRESGSSIYEGIIQGGRVETSTQTNKKKVLDKKVQVVTNNAPDIIKVAFPDLANKTKDDLVLDQAKYA</sequence>